<name>A0ABP6L5Z5_9ACTN</name>
<evidence type="ECO:0000313" key="3">
    <source>
        <dbReference type="Proteomes" id="UP001501532"/>
    </source>
</evidence>
<reference evidence="3" key="1">
    <citation type="journal article" date="2019" name="Int. J. Syst. Evol. Microbiol.">
        <title>The Global Catalogue of Microorganisms (GCM) 10K type strain sequencing project: providing services to taxonomists for standard genome sequencing and annotation.</title>
        <authorList>
            <consortium name="The Broad Institute Genomics Platform"/>
            <consortium name="The Broad Institute Genome Sequencing Center for Infectious Disease"/>
            <person name="Wu L."/>
            <person name="Ma J."/>
        </authorList>
    </citation>
    <scope>NUCLEOTIDE SEQUENCE [LARGE SCALE GENOMIC DNA]</scope>
    <source>
        <strain evidence="3">JCM 9091</strain>
    </source>
</reference>
<dbReference type="Proteomes" id="UP001501532">
    <property type="component" value="Unassembled WGS sequence"/>
</dbReference>
<keyword evidence="3" id="KW-1185">Reference proteome</keyword>
<organism evidence="2 3">
    <name type="scientific">Streptomyces glomeratus</name>
    <dbReference type="NCBI Taxonomy" id="284452"/>
    <lineage>
        <taxon>Bacteria</taxon>
        <taxon>Bacillati</taxon>
        <taxon>Actinomycetota</taxon>
        <taxon>Actinomycetes</taxon>
        <taxon>Kitasatosporales</taxon>
        <taxon>Streptomycetaceae</taxon>
        <taxon>Streptomyces</taxon>
    </lineage>
</organism>
<protein>
    <submittedName>
        <fullName evidence="2">Uncharacterized protein</fullName>
    </submittedName>
</protein>
<sequence>MAAPGSAMGGLDELHAARNSQDASSQRSGSEAWIDGEEGSIDVHRGRGLPQVLRDNEGLRREPANPHWTSVCQVATLTLCAAFQLLPARHQEHAPRLSTDDKESLT</sequence>
<feature type="region of interest" description="Disordered" evidence="1">
    <location>
        <begin position="1"/>
        <end position="49"/>
    </location>
</feature>
<dbReference type="EMBL" id="BAAAUF010000010">
    <property type="protein sequence ID" value="GAA3033332.1"/>
    <property type="molecule type" value="Genomic_DNA"/>
</dbReference>
<evidence type="ECO:0000313" key="2">
    <source>
        <dbReference type="EMBL" id="GAA3033332.1"/>
    </source>
</evidence>
<accession>A0ABP6L5Z5</accession>
<feature type="compositionally biased region" description="Polar residues" evidence="1">
    <location>
        <begin position="18"/>
        <end position="29"/>
    </location>
</feature>
<comment type="caution">
    <text evidence="2">The sequence shown here is derived from an EMBL/GenBank/DDBJ whole genome shotgun (WGS) entry which is preliminary data.</text>
</comment>
<gene>
    <name evidence="2" type="ORF">GCM10010448_14340</name>
</gene>
<evidence type="ECO:0000256" key="1">
    <source>
        <dbReference type="SAM" id="MobiDB-lite"/>
    </source>
</evidence>
<proteinExistence type="predicted"/>